<feature type="region of interest" description="Disordered" evidence="2">
    <location>
        <begin position="167"/>
        <end position="188"/>
    </location>
</feature>
<dbReference type="AlphaFoldDB" id="A0A2C6KH29"/>
<evidence type="ECO:0000313" key="5">
    <source>
        <dbReference type="Proteomes" id="UP000221165"/>
    </source>
</evidence>
<keyword evidence="4" id="KW-0418">Kinase</keyword>
<evidence type="ECO:0000256" key="2">
    <source>
        <dbReference type="SAM" id="MobiDB-lite"/>
    </source>
</evidence>
<dbReference type="PANTHER" id="PTHR24348">
    <property type="entry name" value="SERINE/THREONINE-PROTEIN KINASE UNC-51-RELATED"/>
    <property type="match status" value="1"/>
</dbReference>
<dbReference type="VEuPathDB" id="ToxoDB:CSUI_009755"/>
<dbReference type="GO" id="GO:0004674">
    <property type="term" value="F:protein serine/threonine kinase activity"/>
    <property type="evidence" value="ECO:0007669"/>
    <property type="project" value="InterPro"/>
</dbReference>
<dbReference type="InterPro" id="IPR017441">
    <property type="entry name" value="Protein_kinase_ATP_BS"/>
</dbReference>
<feature type="binding site" evidence="1">
    <location>
        <position position="109"/>
    </location>
    <ligand>
        <name>ATP</name>
        <dbReference type="ChEBI" id="CHEBI:30616"/>
    </ligand>
</feature>
<keyword evidence="5" id="KW-1185">Reference proteome</keyword>
<feature type="region of interest" description="Disordered" evidence="2">
    <location>
        <begin position="36"/>
        <end position="70"/>
    </location>
</feature>
<dbReference type="RefSeq" id="XP_067918158.1">
    <property type="nucleotide sequence ID" value="XM_068069864.1"/>
</dbReference>
<keyword evidence="4" id="KW-0808">Transferase</keyword>
<proteinExistence type="predicted"/>
<dbReference type="Proteomes" id="UP000221165">
    <property type="component" value="Unassembled WGS sequence"/>
</dbReference>
<sequence length="234" mass="26269">MSLEKHADNFFVFFFFLFSFSFSSFWSLQMASRSSSSSSLGMKGGSCGSRTSPSYESLSDSSRTSSSSSYYGRCRSISEFDLKEVIGEGTYGRVWKAYDRRRDTIVAIKQLGLFSSSSSNSPSRRGFFSREGLPKTSVREIRLLKQLQHPNIVELLEVVCGPDVTEKGKARQQKSSSSSLKDKPFNQDIPYSGKNSVYLVSLSSFISTERETNRHLSMPLALYEDVYIGTDLEK</sequence>
<dbReference type="GO" id="GO:0005524">
    <property type="term" value="F:ATP binding"/>
    <property type="evidence" value="ECO:0007669"/>
    <property type="project" value="UniProtKB-UniRule"/>
</dbReference>
<dbReference type="InterPro" id="IPR045269">
    <property type="entry name" value="Atg1-like"/>
</dbReference>
<evidence type="ECO:0000259" key="3">
    <source>
        <dbReference type="PROSITE" id="PS50011"/>
    </source>
</evidence>
<dbReference type="EMBL" id="MIGC01005982">
    <property type="protein sequence ID" value="PHJ16429.1"/>
    <property type="molecule type" value="Genomic_DNA"/>
</dbReference>
<dbReference type="GO" id="GO:0005737">
    <property type="term" value="C:cytoplasm"/>
    <property type="evidence" value="ECO:0007669"/>
    <property type="project" value="TreeGrafter"/>
</dbReference>
<evidence type="ECO:0000256" key="1">
    <source>
        <dbReference type="PROSITE-ProRule" id="PRU10141"/>
    </source>
</evidence>
<dbReference type="InterPro" id="IPR011009">
    <property type="entry name" value="Kinase-like_dom_sf"/>
</dbReference>
<name>A0A2C6KH29_9APIC</name>
<accession>A0A2C6KH29</accession>
<dbReference type="GeneID" id="94433075"/>
<organism evidence="4 5">
    <name type="scientific">Cystoisospora suis</name>
    <dbReference type="NCBI Taxonomy" id="483139"/>
    <lineage>
        <taxon>Eukaryota</taxon>
        <taxon>Sar</taxon>
        <taxon>Alveolata</taxon>
        <taxon>Apicomplexa</taxon>
        <taxon>Conoidasida</taxon>
        <taxon>Coccidia</taxon>
        <taxon>Eucoccidiorida</taxon>
        <taxon>Eimeriorina</taxon>
        <taxon>Sarcocystidae</taxon>
        <taxon>Cystoisospora</taxon>
    </lineage>
</organism>
<feature type="compositionally biased region" description="Low complexity" evidence="2">
    <location>
        <begin position="54"/>
        <end position="70"/>
    </location>
</feature>
<dbReference type="InterPro" id="IPR000719">
    <property type="entry name" value="Prot_kinase_dom"/>
</dbReference>
<dbReference type="Gene3D" id="3.30.200.20">
    <property type="entry name" value="Phosphorylase Kinase, domain 1"/>
    <property type="match status" value="1"/>
</dbReference>
<keyword evidence="1" id="KW-0547">Nucleotide-binding</keyword>
<dbReference type="OrthoDB" id="447889at2759"/>
<feature type="domain" description="Protein kinase" evidence="3">
    <location>
        <begin position="80"/>
        <end position="234"/>
    </location>
</feature>
<dbReference type="GO" id="GO:0010506">
    <property type="term" value="P:regulation of autophagy"/>
    <property type="evidence" value="ECO:0007669"/>
    <property type="project" value="InterPro"/>
</dbReference>
<gene>
    <name evidence="4" type="ORF">CSUI_009755</name>
</gene>
<dbReference type="SUPFAM" id="SSF56112">
    <property type="entry name" value="Protein kinase-like (PK-like)"/>
    <property type="match status" value="1"/>
</dbReference>
<keyword evidence="1" id="KW-0067">ATP-binding</keyword>
<reference evidence="4 5" key="1">
    <citation type="journal article" date="2017" name="Int. J. Parasitol.">
        <title>The genome of the protozoan parasite Cystoisospora suis and a reverse vaccinology approach to identify vaccine candidates.</title>
        <authorList>
            <person name="Palmieri N."/>
            <person name="Shrestha A."/>
            <person name="Ruttkowski B."/>
            <person name="Beck T."/>
            <person name="Vogl C."/>
            <person name="Tomley F."/>
            <person name="Blake D.P."/>
            <person name="Joachim A."/>
        </authorList>
    </citation>
    <scope>NUCLEOTIDE SEQUENCE [LARGE SCALE GENOMIC DNA]</scope>
    <source>
        <strain evidence="4 5">Wien I</strain>
    </source>
</reference>
<dbReference type="Pfam" id="PF00069">
    <property type="entry name" value="Pkinase"/>
    <property type="match status" value="1"/>
</dbReference>
<dbReference type="PROSITE" id="PS00107">
    <property type="entry name" value="PROTEIN_KINASE_ATP"/>
    <property type="match status" value="1"/>
</dbReference>
<comment type="caution">
    <text evidence="4">The sequence shown here is derived from an EMBL/GenBank/DDBJ whole genome shotgun (WGS) entry which is preliminary data.</text>
</comment>
<evidence type="ECO:0000313" key="4">
    <source>
        <dbReference type="EMBL" id="PHJ16429.1"/>
    </source>
</evidence>
<protein>
    <submittedName>
        <fullName evidence="4">Cell-cycle-associated protein kinase</fullName>
    </submittedName>
</protein>
<dbReference type="PROSITE" id="PS50011">
    <property type="entry name" value="PROTEIN_KINASE_DOM"/>
    <property type="match status" value="1"/>
</dbReference>